<protein>
    <submittedName>
        <fullName evidence="2">Uncharacterized protein</fullName>
    </submittedName>
</protein>
<comment type="caution">
    <text evidence="2">The sequence shown here is derived from an EMBL/GenBank/DDBJ whole genome shotgun (WGS) entry which is preliminary data.</text>
</comment>
<accession>A0A3E1KBX3</accession>
<feature type="region of interest" description="Disordered" evidence="1">
    <location>
        <begin position="6"/>
        <end position="30"/>
    </location>
</feature>
<evidence type="ECO:0000256" key="1">
    <source>
        <dbReference type="SAM" id="MobiDB-lite"/>
    </source>
</evidence>
<sequence>MALAACSADAPDTASSLAAPDSPAPSGTAAGFTLPDDFPEQIPLPETYLIVRNSTGTSELSGREIALNVALPGTIEEWKRTYDAALREGFEAVEFDENISGLRWRFRGRGFEYAILYLNDNQGYLDRGSTDSTHLPVMLSLQLTERRSR</sequence>
<keyword evidence="3" id="KW-1185">Reference proteome</keyword>
<dbReference type="EMBL" id="QUZK01000014">
    <property type="protein sequence ID" value="RFF31999.1"/>
    <property type="molecule type" value="Genomic_DNA"/>
</dbReference>
<organism evidence="2 3">
    <name type="scientific">Wenzhouxiangella sediminis</name>
    <dbReference type="NCBI Taxonomy" id="1792836"/>
    <lineage>
        <taxon>Bacteria</taxon>
        <taxon>Pseudomonadati</taxon>
        <taxon>Pseudomonadota</taxon>
        <taxon>Gammaproteobacteria</taxon>
        <taxon>Chromatiales</taxon>
        <taxon>Wenzhouxiangellaceae</taxon>
        <taxon>Wenzhouxiangella</taxon>
    </lineage>
</organism>
<evidence type="ECO:0000313" key="2">
    <source>
        <dbReference type="EMBL" id="RFF31999.1"/>
    </source>
</evidence>
<dbReference type="AlphaFoldDB" id="A0A3E1KBX3"/>
<reference evidence="2 3" key="1">
    <citation type="submission" date="2018-08" db="EMBL/GenBank/DDBJ databases">
        <title>Wenzhouxiangella salilacus sp. nov., a novel bacterium isolated from a saline lake in Xinjiang Province, China.</title>
        <authorList>
            <person name="Han S."/>
        </authorList>
    </citation>
    <scope>NUCLEOTIDE SEQUENCE [LARGE SCALE GENOMIC DNA]</scope>
    <source>
        <strain evidence="2 3">XDB06</strain>
    </source>
</reference>
<name>A0A3E1KBX3_9GAMM</name>
<gene>
    <name evidence="2" type="ORF">DZC52_03125</name>
</gene>
<proteinExistence type="predicted"/>
<evidence type="ECO:0000313" key="3">
    <source>
        <dbReference type="Proteomes" id="UP000260351"/>
    </source>
</evidence>
<feature type="compositionally biased region" description="Low complexity" evidence="1">
    <location>
        <begin position="7"/>
        <end position="26"/>
    </location>
</feature>
<dbReference type="Proteomes" id="UP000260351">
    <property type="component" value="Unassembled WGS sequence"/>
</dbReference>